<accession>A0A9P3CBQ4</accession>
<dbReference type="Proteomes" id="UP000825890">
    <property type="component" value="Unassembled WGS sequence"/>
</dbReference>
<comment type="cofactor">
    <cofactor evidence="2 10">
        <name>Ca(2+)</name>
        <dbReference type="ChEBI" id="CHEBI:29108"/>
    </cofactor>
</comment>
<feature type="compositionally biased region" description="Acidic residues" evidence="11">
    <location>
        <begin position="77"/>
        <end position="87"/>
    </location>
</feature>
<comment type="caution">
    <text evidence="12">The sequence shown here is derived from an EMBL/GenBank/DDBJ whole genome shotgun (WGS) entry which is preliminary data.</text>
</comment>
<evidence type="ECO:0000256" key="10">
    <source>
        <dbReference type="RuleBase" id="RU367009"/>
    </source>
</evidence>
<dbReference type="Pfam" id="PF03211">
    <property type="entry name" value="Pectate_lyase"/>
    <property type="match status" value="1"/>
</dbReference>
<name>A0A9P3CBQ4_9PEZI</name>
<comment type="function">
    <text evidence="9 10">Pectinolytic enzyme consist of four classes of enzymes: pectin lyase, polygalacturonase, pectin methylesterase and rhamnogalacturonase. Among pectinolytic enzymes, pectin lyase is the most important in depolymerization of pectin, since it cleaves internal glycosidic bonds of highly methylated pectins. Favors pectate, the anion, over pectin, the methyl ester.</text>
</comment>
<dbReference type="GO" id="GO:0030570">
    <property type="term" value="F:pectate lyase activity"/>
    <property type="evidence" value="ECO:0007669"/>
    <property type="project" value="UniProtKB-UniRule"/>
</dbReference>
<keyword evidence="5 10" id="KW-0964">Secreted</keyword>
<proteinExistence type="inferred from homology"/>
<keyword evidence="8 10" id="KW-0456">Lyase</keyword>
<evidence type="ECO:0000256" key="8">
    <source>
        <dbReference type="ARBA" id="ARBA00023239"/>
    </source>
</evidence>
<evidence type="ECO:0000256" key="5">
    <source>
        <dbReference type="ARBA" id="ARBA00022525"/>
    </source>
</evidence>
<dbReference type="InterPro" id="IPR012334">
    <property type="entry name" value="Pectin_lyas_fold"/>
</dbReference>
<evidence type="ECO:0000256" key="9">
    <source>
        <dbReference type="ARBA" id="ARBA00025679"/>
    </source>
</evidence>
<comment type="subcellular location">
    <subcellularLocation>
        <location evidence="3 10">Secreted</location>
    </subcellularLocation>
</comment>
<reference evidence="12 13" key="1">
    <citation type="submission" date="2021-01" db="EMBL/GenBank/DDBJ databases">
        <title>Cercospora kikuchii MAFF 305040 whole genome shotgun sequence.</title>
        <authorList>
            <person name="Kashiwa T."/>
            <person name="Suzuki T."/>
        </authorList>
    </citation>
    <scope>NUCLEOTIDE SEQUENCE [LARGE SCALE GENOMIC DNA]</scope>
    <source>
        <strain evidence="12 13">MAFF 305040</strain>
    </source>
</reference>
<gene>
    <name evidence="12" type="ORF">CKM354_000325600</name>
</gene>
<keyword evidence="13" id="KW-1185">Reference proteome</keyword>
<evidence type="ECO:0000313" key="12">
    <source>
        <dbReference type="EMBL" id="GIZ39893.1"/>
    </source>
</evidence>
<protein>
    <recommendedName>
        <fullName evidence="10">Pectate lyase</fullName>
        <ecNumber evidence="10">4.2.2.2</ecNumber>
    </recommendedName>
</protein>
<dbReference type="AlphaFoldDB" id="A0A9P3CBQ4"/>
<evidence type="ECO:0000256" key="2">
    <source>
        <dbReference type="ARBA" id="ARBA00001913"/>
    </source>
</evidence>
<organism evidence="12 13">
    <name type="scientific">Cercospora kikuchii</name>
    <dbReference type="NCBI Taxonomy" id="84275"/>
    <lineage>
        <taxon>Eukaryota</taxon>
        <taxon>Fungi</taxon>
        <taxon>Dikarya</taxon>
        <taxon>Ascomycota</taxon>
        <taxon>Pezizomycotina</taxon>
        <taxon>Dothideomycetes</taxon>
        <taxon>Dothideomycetidae</taxon>
        <taxon>Mycosphaerellales</taxon>
        <taxon>Mycosphaerellaceae</taxon>
        <taxon>Cercospora</taxon>
    </lineage>
</organism>
<dbReference type="EC" id="4.2.2.2" evidence="10"/>
<comment type="catalytic activity">
    <reaction evidence="1 10">
        <text>Eliminative cleavage of (1-&gt;4)-alpha-D-galacturonan to give oligosaccharides with 4-deoxy-alpha-D-galact-4-enuronosyl groups at their non-reducing ends.</text>
        <dbReference type="EC" id="4.2.2.2"/>
    </reaction>
</comment>
<keyword evidence="7 10" id="KW-0106">Calcium</keyword>
<comment type="similarity">
    <text evidence="4 10">Belongs to the polysaccharide lyase 3 family.</text>
</comment>
<evidence type="ECO:0000256" key="11">
    <source>
        <dbReference type="SAM" id="MobiDB-lite"/>
    </source>
</evidence>
<dbReference type="GO" id="GO:0045490">
    <property type="term" value="P:pectin catabolic process"/>
    <property type="evidence" value="ECO:0007669"/>
    <property type="project" value="TreeGrafter"/>
</dbReference>
<dbReference type="PANTHER" id="PTHR33407:SF9">
    <property type="entry name" value="PECTATE LYASE F-RELATED"/>
    <property type="match status" value="1"/>
</dbReference>
<dbReference type="InterPro" id="IPR011050">
    <property type="entry name" value="Pectin_lyase_fold/virulence"/>
</dbReference>
<dbReference type="Gene3D" id="2.160.20.10">
    <property type="entry name" value="Single-stranded right-handed beta-helix, Pectin lyase-like"/>
    <property type="match status" value="1"/>
</dbReference>
<evidence type="ECO:0000256" key="1">
    <source>
        <dbReference type="ARBA" id="ARBA00000695"/>
    </source>
</evidence>
<keyword evidence="6" id="KW-0732">Signal</keyword>
<dbReference type="GeneID" id="68288831"/>
<dbReference type="RefSeq" id="XP_044654380.1">
    <property type="nucleotide sequence ID" value="XM_044798445.1"/>
</dbReference>
<dbReference type="SUPFAM" id="SSF51126">
    <property type="entry name" value="Pectin lyase-like"/>
    <property type="match status" value="1"/>
</dbReference>
<feature type="region of interest" description="Disordered" evidence="11">
    <location>
        <begin position="344"/>
        <end position="372"/>
    </location>
</feature>
<sequence>MQYILPATLAFAVAANAVPAQHWHYPKGFGGPPAPGGAIPTGGAYPTGLIPTATGILPWPTAPYNPIKQYQNKGRADDDEEEEDEESSSSSAASSKTKSSKGKSSSATANVTKSGNAASATGAASSGNSSAPATTAAPASGGSGSSGGKLPASSGTSVLKAVQTIAAGESFDGGMVAFDRGASCTGQTEGGSADAVFHLEEGASLSNIIIGPNQIEGIHCFGSCTLTNVWWSEVCEDAFTIKEQSASGTTTIKGGGAFGAADKVLQHNGGGSLSVSGFTVGDFGKLYRSCGNCKSMSERHIILDDITASEGSSLVGINSNYGDTATLTNIKASGVKDICVEYEGNDSGDEPTKKSSGPSSACIYTESDVTSS</sequence>
<dbReference type="EMBL" id="BOLY01000002">
    <property type="protein sequence ID" value="GIZ39893.1"/>
    <property type="molecule type" value="Genomic_DNA"/>
</dbReference>
<dbReference type="PANTHER" id="PTHR33407">
    <property type="entry name" value="PECTATE LYASE F-RELATED"/>
    <property type="match status" value="1"/>
</dbReference>
<feature type="compositionally biased region" description="Low complexity" evidence="11">
    <location>
        <begin position="114"/>
        <end position="140"/>
    </location>
</feature>
<evidence type="ECO:0000313" key="13">
    <source>
        <dbReference type="Proteomes" id="UP000825890"/>
    </source>
</evidence>
<feature type="region of interest" description="Disordered" evidence="11">
    <location>
        <begin position="64"/>
        <end position="154"/>
    </location>
</feature>
<evidence type="ECO:0000256" key="3">
    <source>
        <dbReference type="ARBA" id="ARBA00004613"/>
    </source>
</evidence>
<evidence type="ECO:0000256" key="7">
    <source>
        <dbReference type="ARBA" id="ARBA00022837"/>
    </source>
</evidence>
<feature type="compositionally biased region" description="Low complexity" evidence="11">
    <location>
        <begin position="88"/>
        <end position="107"/>
    </location>
</feature>
<dbReference type="GO" id="GO:0005576">
    <property type="term" value="C:extracellular region"/>
    <property type="evidence" value="ECO:0007669"/>
    <property type="project" value="UniProtKB-SubCell"/>
</dbReference>
<evidence type="ECO:0000256" key="6">
    <source>
        <dbReference type="ARBA" id="ARBA00022729"/>
    </source>
</evidence>
<dbReference type="InterPro" id="IPR004898">
    <property type="entry name" value="Pectate_lyase_PlyH/PlyE-like"/>
</dbReference>
<dbReference type="OrthoDB" id="441042at2759"/>
<evidence type="ECO:0000256" key="4">
    <source>
        <dbReference type="ARBA" id="ARBA00006463"/>
    </source>
</evidence>